<evidence type="ECO:0000256" key="3">
    <source>
        <dbReference type="ARBA" id="ARBA00022741"/>
    </source>
</evidence>
<dbReference type="Gene3D" id="3.30.1490.20">
    <property type="entry name" value="ATP-grasp fold, A domain"/>
    <property type="match status" value="1"/>
</dbReference>
<dbReference type="InterPro" id="IPR016181">
    <property type="entry name" value="Acyl_CoA_acyltransferase"/>
</dbReference>
<dbReference type="InterPro" id="IPR043938">
    <property type="entry name" value="Ligase_CoA_dom"/>
</dbReference>
<gene>
    <name evidence="6" type="ORF">EOI86_15275</name>
</gene>
<dbReference type="Gene3D" id="3.40.630.30">
    <property type="match status" value="1"/>
</dbReference>
<dbReference type="Gene3D" id="3.40.50.261">
    <property type="entry name" value="Succinyl-CoA synthetase domains"/>
    <property type="match status" value="2"/>
</dbReference>
<dbReference type="InterPro" id="IPR013815">
    <property type="entry name" value="ATP_grasp_subdomain_1"/>
</dbReference>
<dbReference type="GO" id="GO:0006099">
    <property type="term" value="P:tricarboxylic acid cycle"/>
    <property type="evidence" value="ECO:0007669"/>
    <property type="project" value="UniProtKB-KW"/>
</dbReference>
<proteinExistence type="predicted"/>
<dbReference type="Gene3D" id="3.30.470.20">
    <property type="entry name" value="ATP-grasp fold, B domain"/>
    <property type="match status" value="1"/>
</dbReference>
<dbReference type="Pfam" id="PF19045">
    <property type="entry name" value="Ligase_CoA_2"/>
    <property type="match status" value="1"/>
</dbReference>
<evidence type="ECO:0000256" key="2">
    <source>
        <dbReference type="ARBA" id="ARBA00022598"/>
    </source>
</evidence>
<dbReference type="GO" id="GO:0005524">
    <property type="term" value="F:ATP binding"/>
    <property type="evidence" value="ECO:0007669"/>
    <property type="project" value="UniProtKB-KW"/>
</dbReference>
<evidence type="ECO:0000256" key="1">
    <source>
        <dbReference type="ARBA" id="ARBA00022532"/>
    </source>
</evidence>
<evidence type="ECO:0000313" key="7">
    <source>
        <dbReference type="Proteomes" id="UP000287447"/>
    </source>
</evidence>
<dbReference type="EMBL" id="SADE01000002">
    <property type="protein sequence ID" value="RVU36548.1"/>
    <property type="molecule type" value="Genomic_DNA"/>
</dbReference>
<keyword evidence="7" id="KW-1185">Reference proteome</keyword>
<keyword evidence="3" id="KW-0547">Nucleotide-binding</keyword>
<dbReference type="Pfam" id="PF00583">
    <property type="entry name" value="Acetyltransf_1"/>
    <property type="match status" value="1"/>
</dbReference>
<dbReference type="Pfam" id="PF13549">
    <property type="entry name" value="ATP-grasp_5"/>
    <property type="match status" value="1"/>
</dbReference>
<name>A0A3S2W9H8_9PROT</name>
<keyword evidence="4" id="KW-0067">ATP-binding</keyword>
<dbReference type="PANTHER" id="PTHR43334">
    <property type="entry name" value="ACETATE--COA LIGASE [ADP-FORMING]"/>
    <property type="match status" value="1"/>
</dbReference>
<dbReference type="PROSITE" id="PS51186">
    <property type="entry name" value="GNAT"/>
    <property type="match status" value="1"/>
</dbReference>
<dbReference type="PANTHER" id="PTHR43334:SF1">
    <property type="entry name" value="3-HYDROXYPROPIONATE--COA LIGASE [ADP-FORMING]"/>
    <property type="match status" value="1"/>
</dbReference>
<evidence type="ECO:0000313" key="6">
    <source>
        <dbReference type="EMBL" id="RVU36548.1"/>
    </source>
</evidence>
<dbReference type="SUPFAM" id="SSF56059">
    <property type="entry name" value="Glutathione synthetase ATP-binding domain-like"/>
    <property type="match status" value="1"/>
</dbReference>
<dbReference type="InterPro" id="IPR032875">
    <property type="entry name" value="Succ_CoA_lig_flav_dom"/>
</dbReference>
<dbReference type="SUPFAM" id="SSF52210">
    <property type="entry name" value="Succinyl-CoA synthetase domains"/>
    <property type="match status" value="2"/>
</dbReference>
<dbReference type="Pfam" id="PF13380">
    <property type="entry name" value="CoA_binding_2"/>
    <property type="match status" value="1"/>
</dbReference>
<dbReference type="InterPro" id="IPR051538">
    <property type="entry name" value="Acyl-CoA_Synth/Transferase"/>
</dbReference>
<keyword evidence="1" id="KW-0816">Tricarboxylic acid cycle</keyword>
<organism evidence="6 7">
    <name type="scientific">Hwanghaeella grinnelliae</name>
    <dbReference type="NCBI Taxonomy" id="2500179"/>
    <lineage>
        <taxon>Bacteria</taxon>
        <taxon>Pseudomonadati</taxon>
        <taxon>Pseudomonadota</taxon>
        <taxon>Alphaproteobacteria</taxon>
        <taxon>Rhodospirillales</taxon>
        <taxon>Rhodospirillaceae</taxon>
        <taxon>Hwanghaeella</taxon>
    </lineage>
</organism>
<dbReference type="Pfam" id="PF13607">
    <property type="entry name" value="Succ_CoA_lig"/>
    <property type="match status" value="1"/>
</dbReference>
<keyword evidence="2" id="KW-0436">Ligase</keyword>
<evidence type="ECO:0000259" key="5">
    <source>
        <dbReference type="PROSITE" id="PS51186"/>
    </source>
</evidence>
<keyword evidence="6" id="KW-0808">Transferase</keyword>
<feature type="domain" description="N-acetyltransferase" evidence="5">
    <location>
        <begin position="740"/>
        <end position="897"/>
    </location>
</feature>
<dbReference type="GO" id="GO:0016747">
    <property type="term" value="F:acyltransferase activity, transferring groups other than amino-acyl groups"/>
    <property type="evidence" value="ECO:0007669"/>
    <property type="project" value="InterPro"/>
</dbReference>
<dbReference type="Proteomes" id="UP000287447">
    <property type="component" value="Unassembled WGS sequence"/>
</dbReference>
<sequence length="897" mass="96538">MTIRNLDPILAPQSIALIGASPKEGSVGRIVLRNVASNGFQGKVYPVNPNHDEINGIKCYRQIKDLPEPPDIAVVMTPPKTVPKVIKDLSKLGTRTAVVLTAGINDSNGLRQKMLDAAKPNLFRVIGPNTVGMMAPHVGLNASFTHMAPMPGKLALLSQSGAIVTALIDWAADRDVGFSHIVSLGDMADVDMADCIDLLAMDRHTKAILLYLESIPNPRKFISAARAASRLKPVLAVKSGRHEAAAKAAATHTGALAGSDTVVDAILRRAGVVRVKDLDDLFLAAETIEHFSSIPDMRVGIVTNGGGAGVLAVDQMMDYGSDLADLSPETIEALNAVLPPTWSKANPVDIIGDAPPQRYRDAVSIVANDPGVDAILVMSCPTALASPIEAAQEISSMVQKGQINRKPVFGCWLGEHSAKGARHVLRKAGVASFDTPAQAAEAMSLLESWTQSQRLLTRVPAFGGDEPSGDKAVVSEIFKTVADEGRTILTEPEAKRVFSAYGIPTPPTLVAKDVKEAREVAAELLPGHSRLVVKLLSRDITHKTDVGGVALGLESPEAVAQTVQGMLDKVARTHPDARIDGFMIQPMVSLPDSNELIIGMKHDATFGPVILFGAGGTAVEVLKDTAIALPPIDDVLAGDLIDQTRIGRLLAGYRGHKPADRAMIIQMIRAVSSLVVDFPCVTGIDINPLLVSGDRALALDARIVIDVDRVEEPGPNPDLAMTPYPNDWTKRVTLDNGMKLILRAIRPEDAALYPVFLDKTSAEDIRNRLLTSVSRLTDAEMIRLTQLDYSRAMAFVAIIDDEGESKGELAGVSRLMADADHERAEFGVIVRGDLQGHRMGWVLMEHLLDYARADELQVIDGVTFKANKRMRQMCDELGFKQKMSREDPELVELELKL</sequence>
<dbReference type="OrthoDB" id="9807426at2"/>
<accession>A0A3S2W9H8</accession>
<comment type="caution">
    <text evidence="6">The sequence shown here is derived from an EMBL/GenBank/DDBJ whole genome shotgun (WGS) entry which is preliminary data.</text>
</comment>
<dbReference type="InterPro" id="IPR003781">
    <property type="entry name" value="CoA-bd"/>
</dbReference>
<reference evidence="7" key="1">
    <citation type="submission" date="2019-01" db="EMBL/GenBank/DDBJ databases">
        <title>Gri0909 isolated from a small marine red alga.</title>
        <authorList>
            <person name="Kim J."/>
            <person name="Jeong S.E."/>
            <person name="Jeon C.O."/>
        </authorList>
    </citation>
    <scope>NUCLEOTIDE SEQUENCE [LARGE SCALE GENOMIC DNA]</scope>
    <source>
        <strain evidence="7">Gri0909</strain>
    </source>
</reference>
<dbReference type="SMART" id="SM00881">
    <property type="entry name" value="CoA_binding"/>
    <property type="match status" value="1"/>
</dbReference>
<dbReference type="RefSeq" id="WP_127766024.1">
    <property type="nucleotide sequence ID" value="NZ_SADE01000002.1"/>
</dbReference>
<evidence type="ECO:0000256" key="4">
    <source>
        <dbReference type="ARBA" id="ARBA00022840"/>
    </source>
</evidence>
<dbReference type="SUPFAM" id="SSF55729">
    <property type="entry name" value="Acyl-CoA N-acyltransferases (Nat)"/>
    <property type="match status" value="1"/>
</dbReference>
<dbReference type="GO" id="GO:0043758">
    <property type="term" value="F:acetate-CoA ligase (ADP-forming) activity"/>
    <property type="evidence" value="ECO:0007669"/>
    <property type="project" value="InterPro"/>
</dbReference>
<dbReference type="InterPro" id="IPR000182">
    <property type="entry name" value="GNAT_dom"/>
</dbReference>
<dbReference type="Gene3D" id="3.40.50.720">
    <property type="entry name" value="NAD(P)-binding Rossmann-like Domain"/>
    <property type="match status" value="1"/>
</dbReference>
<dbReference type="SUPFAM" id="SSF51735">
    <property type="entry name" value="NAD(P)-binding Rossmann-fold domains"/>
    <property type="match status" value="1"/>
</dbReference>
<dbReference type="InterPro" id="IPR016102">
    <property type="entry name" value="Succinyl-CoA_synth-like"/>
</dbReference>
<dbReference type="AlphaFoldDB" id="A0A3S2W9H8"/>
<dbReference type="InterPro" id="IPR036291">
    <property type="entry name" value="NAD(P)-bd_dom_sf"/>
</dbReference>
<protein>
    <submittedName>
        <fullName evidence="6">GNAT family N-acetyltransferase</fullName>
    </submittedName>
</protein>